<reference evidence="5" key="1">
    <citation type="submission" date="2017-10" db="EMBL/GenBank/DDBJ databases">
        <title>Draft genome sequence of the planktic cyanobacteria Tychonema bourrellyi isolated from alpine lentic freshwater.</title>
        <authorList>
            <person name="Tett A."/>
            <person name="Armanini F."/>
            <person name="Asnicar F."/>
            <person name="Boscaini A."/>
            <person name="Pasolli E."/>
            <person name="Zolfo M."/>
            <person name="Donati C."/>
            <person name="Salmaso N."/>
            <person name="Segata N."/>
        </authorList>
    </citation>
    <scope>NUCLEOTIDE SEQUENCE</scope>
    <source>
        <strain evidence="5">FEM_GT703</strain>
    </source>
</reference>
<evidence type="ECO:0000256" key="2">
    <source>
        <dbReference type="ARBA" id="ARBA00022803"/>
    </source>
</evidence>
<dbReference type="InterPro" id="IPR051685">
    <property type="entry name" value="Ycf3/AcsC/BcsC/TPR_MFPF"/>
</dbReference>
<accession>A0A2G4F5H6</accession>
<protein>
    <recommendedName>
        <fullName evidence="4">CHAT domain-containing protein</fullName>
    </recommendedName>
</protein>
<dbReference type="InterPro" id="IPR024983">
    <property type="entry name" value="CHAT_dom"/>
</dbReference>
<keyword evidence="6" id="KW-1185">Reference proteome</keyword>
<organism evidence="5 6">
    <name type="scientific">Tychonema bourrellyi FEM_GT703</name>
    <dbReference type="NCBI Taxonomy" id="2040638"/>
    <lineage>
        <taxon>Bacteria</taxon>
        <taxon>Bacillati</taxon>
        <taxon>Cyanobacteriota</taxon>
        <taxon>Cyanophyceae</taxon>
        <taxon>Oscillatoriophycideae</taxon>
        <taxon>Oscillatoriales</taxon>
        <taxon>Microcoleaceae</taxon>
        <taxon>Tychonema</taxon>
    </lineage>
</organism>
<keyword evidence="2 3" id="KW-0802">TPR repeat</keyword>
<feature type="domain" description="CHAT" evidence="4">
    <location>
        <begin position="524"/>
        <end position="827"/>
    </location>
</feature>
<dbReference type="Pfam" id="PF13432">
    <property type="entry name" value="TPR_16"/>
    <property type="match status" value="1"/>
</dbReference>
<sequence length="831" mass="94169">MALLEGVEQGWSRGEIKGFLIGTKINDAEWVNWLQDFGERLLVSPETHLELGGRMVRLGEMNCGRISEVAGNIGRQLLAGERLNPTPTDDSSISDNVPELLGRESLSFPTGDLSVVNLKNVTKTEAYKILIEIANNRVEAIELYNQGNERYYAGDLEGAIAAYEKALEIDPKFHLAWNGLGGTLNDLGRYSEAIAAFEEALKIDPTFHLAWNGKGIALNHLGCNTEAIAAFDTALEITGDQYWMAWENRGWAFFNSGRYTKAIHNWDQGLRKYQPSKHDYHLACGKLHQQKGDAHYKHGEQTATYCEFSPKAKDSYEQARKFLKSPRRRIRETYLEVMVGLITVCRSLGDPKTSEYLTEATTVLENLLLDNQTHPKIKLRFHRKFAGLYQLEVDTLVESGKKINALEKAELRKNFCLQWMRAGWQNRTDSPTYPQTRDLLANNTETAIIYWHLSPVSLTAFIITLEKFEVITTPVTDLSAKRESQSLEKWVKNWKTSYQNYGKTTSKRQSKESHPWRESMTAQLPQLADILKIPEICTHLTNIQNLILIPHRDLHLLPLHILFSDHLFTITYLPSIQVGIDRLDRQPSSSMSLLLVESPDPLLFAEIEAPAIVNFYLNCCNTIPSSQATTDNVKEALQQAADIFHFTGHAYHNTKQPSQSALILKNKQLITSEEIAKLELKSYYLVCLSACETGITGKEELIDEFVGLASSFLAAGAVYALSTLWIVDEISTALMMIRFYEILNEQRCQNKLHPALALKEAQKWLKTITYSQLSDWYLGLAKITYNSSCSQYLRDEANLIRRNDAKMVSQEPPYADLYHWAGFTITGKVNP</sequence>
<dbReference type="InterPro" id="IPR011990">
    <property type="entry name" value="TPR-like_helical_dom_sf"/>
</dbReference>
<dbReference type="PROSITE" id="PS50293">
    <property type="entry name" value="TPR_REGION"/>
    <property type="match status" value="1"/>
</dbReference>
<dbReference type="AlphaFoldDB" id="A0A2G4F5H6"/>
<evidence type="ECO:0000256" key="3">
    <source>
        <dbReference type="PROSITE-ProRule" id="PRU00339"/>
    </source>
</evidence>
<proteinExistence type="predicted"/>
<dbReference type="PANTHER" id="PTHR44943">
    <property type="entry name" value="CELLULOSE SYNTHASE OPERON PROTEIN C"/>
    <property type="match status" value="1"/>
</dbReference>
<dbReference type="SMART" id="SM00028">
    <property type="entry name" value="TPR"/>
    <property type="match status" value="4"/>
</dbReference>
<evidence type="ECO:0000313" key="5">
    <source>
        <dbReference type="EMBL" id="PHX57053.1"/>
    </source>
</evidence>
<dbReference type="InterPro" id="IPR019734">
    <property type="entry name" value="TPR_rpt"/>
</dbReference>
<dbReference type="SUPFAM" id="SSF48452">
    <property type="entry name" value="TPR-like"/>
    <property type="match status" value="1"/>
</dbReference>
<name>A0A2G4F5H6_9CYAN</name>
<keyword evidence="1" id="KW-0677">Repeat</keyword>
<dbReference type="Pfam" id="PF12770">
    <property type="entry name" value="CHAT"/>
    <property type="match status" value="1"/>
</dbReference>
<feature type="repeat" description="TPR" evidence="3">
    <location>
        <begin position="174"/>
        <end position="207"/>
    </location>
</feature>
<comment type="caution">
    <text evidence="5">The sequence shown here is derived from an EMBL/GenBank/DDBJ whole genome shotgun (WGS) entry which is preliminary data.</text>
</comment>
<gene>
    <name evidence="5" type="ORF">CP500_002355</name>
</gene>
<dbReference type="PANTHER" id="PTHR44943:SF8">
    <property type="entry name" value="TPR REPEAT-CONTAINING PROTEIN MJ0263"/>
    <property type="match status" value="1"/>
</dbReference>
<dbReference type="Gene3D" id="1.25.40.10">
    <property type="entry name" value="Tetratricopeptide repeat domain"/>
    <property type="match status" value="2"/>
</dbReference>
<feature type="repeat" description="TPR" evidence="3">
    <location>
        <begin position="140"/>
        <end position="173"/>
    </location>
</feature>
<evidence type="ECO:0000313" key="6">
    <source>
        <dbReference type="Proteomes" id="UP000226442"/>
    </source>
</evidence>
<evidence type="ECO:0000259" key="4">
    <source>
        <dbReference type="Pfam" id="PF12770"/>
    </source>
</evidence>
<dbReference type="Proteomes" id="UP000226442">
    <property type="component" value="Unassembled WGS sequence"/>
</dbReference>
<dbReference type="EMBL" id="NXIB02000007">
    <property type="protein sequence ID" value="PHX57053.1"/>
    <property type="molecule type" value="Genomic_DNA"/>
</dbReference>
<dbReference type="OrthoDB" id="3882674at2"/>
<evidence type="ECO:0000256" key="1">
    <source>
        <dbReference type="ARBA" id="ARBA00022737"/>
    </source>
</evidence>
<dbReference type="PROSITE" id="PS50005">
    <property type="entry name" value="TPR"/>
    <property type="match status" value="2"/>
</dbReference>